<evidence type="ECO:0000259" key="1">
    <source>
        <dbReference type="PROSITE" id="PS50801"/>
    </source>
</evidence>
<dbReference type="Pfam" id="PF13466">
    <property type="entry name" value="STAS_2"/>
    <property type="match status" value="1"/>
</dbReference>
<dbReference type="PANTHER" id="PTHR35849">
    <property type="entry name" value="BLR2341 PROTEIN"/>
    <property type="match status" value="1"/>
</dbReference>
<evidence type="ECO:0000313" key="3">
    <source>
        <dbReference type="Proteomes" id="UP000322079"/>
    </source>
</evidence>
<dbReference type="Gene3D" id="3.30.750.24">
    <property type="entry name" value="STAS domain"/>
    <property type="match status" value="1"/>
</dbReference>
<dbReference type="InterPro" id="IPR058548">
    <property type="entry name" value="MlaB-like_STAS"/>
</dbReference>
<feature type="domain" description="STAS" evidence="1">
    <location>
        <begin position="44"/>
        <end position="101"/>
    </location>
</feature>
<gene>
    <name evidence="2" type="ORF">FYK34_11300</name>
</gene>
<dbReference type="SUPFAM" id="SSF52091">
    <property type="entry name" value="SpoIIaa-like"/>
    <property type="match status" value="1"/>
</dbReference>
<name>A0A5C1DH86_9NEIS</name>
<sequence>MDYSLEFDAATGCHLFRGELGIYTASSVYAAWMQLLRTDGPHSIDLAGVTEIDTAGLQLILLAKRRAGSSVRFCNASEPVRDAVRLIHLESLLEPSAVASL</sequence>
<dbReference type="Proteomes" id="UP000322079">
    <property type="component" value="Chromosome"/>
</dbReference>
<dbReference type="PANTHER" id="PTHR35849:SF2">
    <property type="entry name" value="BLR2341 PROTEIN"/>
    <property type="match status" value="1"/>
</dbReference>
<dbReference type="EMBL" id="CP043473">
    <property type="protein sequence ID" value="QEL56102.1"/>
    <property type="molecule type" value="Genomic_DNA"/>
</dbReference>
<dbReference type="InterPro" id="IPR052746">
    <property type="entry name" value="MlaB_ABC_Transporter"/>
</dbReference>
<dbReference type="RefSeq" id="WP_149296505.1">
    <property type="nucleotide sequence ID" value="NZ_CP043473.1"/>
</dbReference>
<proteinExistence type="predicted"/>
<protein>
    <submittedName>
        <fullName evidence="2">STAS domain-containing protein</fullName>
    </submittedName>
</protein>
<dbReference type="AlphaFoldDB" id="A0A5C1DH86"/>
<accession>A0A5C1DH86</accession>
<keyword evidence="3" id="KW-1185">Reference proteome</keyword>
<organism evidence="2 3">
    <name type="scientific">Chromobacterium paludis</name>
    <dbReference type="NCBI Taxonomy" id="2605945"/>
    <lineage>
        <taxon>Bacteria</taxon>
        <taxon>Pseudomonadati</taxon>
        <taxon>Pseudomonadota</taxon>
        <taxon>Betaproteobacteria</taxon>
        <taxon>Neisseriales</taxon>
        <taxon>Chromobacteriaceae</taxon>
        <taxon>Chromobacterium</taxon>
    </lineage>
</organism>
<dbReference type="CDD" id="cd07043">
    <property type="entry name" value="STAS_anti-anti-sigma_factors"/>
    <property type="match status" value="1"/>
</dbReference>
<reference evidence="2 3" key="1">
    <citation type="submission" date="2019-08" db="EMBL/GenBank/DDBJ databases">
        <title>Chromobacterium paludis, a novel bacterium isolated from a Maryland marsh pond.</title>
        <authorList>
            <person name="Blackburn M.B."/>
            <person name="Gundersen-Rindal D.E."/>
        </authorList>
    </citation>
    <scope>NUCLEOTIDE SEQUENCE [LARGE SCALE GENOMIC DNA]</scope>
    <source>
        <strain evidence="3">IIBBL 257-1</strain>
    </source>
</reference>
<dbReference type="InterPro" id="IPR036513">
    <property type="entry name" value="STAS_dom_sf"/>
</dbReference>
<dbReference type="KEGG" id="chrm:FYK34_11300"/>
<dbReference type="PROSITE" id="PS50801">
    <property type="entry name" value="STAS"/>
    <property type="match status" value="1"/>
</dbReference>
<evidence type="ECO:0000313" key="2">
    <source>
        <dbReference type="EMBL" id="QEL56102.1"/>
    </source>
</evidence>
<dbReference type="InterPro" id="IPR002645">
    <property type="entry name" value="STAS_dom"/>
</dbReference>